<evidence type="ECO:0000256" key="1">
    <source>
        <dbReference type="ARBA" id="ARBA00004530"/>
    </source>
</evidence>
<dbReference type="InterPro" id="IPR002000">
    <property type="entry name" value="Lysosome-assoc_membr_glycop"/>
</dbReference>
<dbReference type="GO" id="GO:0031902">
    <property type="term" value="C:late endosome membrane"/>
    <property type="evidence" value="ECO:0007669"/>
    <property type="project" value="TreeGrafter"/>
</dbReference>
<feature type="chain" id="PRO_5042818200" description="Lysosome-associated membrane glycoprotein 2-like luminal domain-containing protein" evidence="10">
    <location>
        <begin position="24"/>
        <end position="249"/>
    </location>
</feature>
<dbReference type="PANTHER" id="PTHR11506:SF30">
    <property type="entry name" value="LYSOSOME-ASSOCIATED MEMBRANE GLYCOPROTEIN 3"/>
    <property type="match status" value="1"/>
</dbReference>
<dbReference type="GO" id="GO:0072594">
    <property type="term" value="P:establishment of protein localization to organelle"/>
    <property type="evidence" value="ECO:0007669"/>
    <property type="project" value="TreeGrafter"/>
</dbReference>
<keyword evidence="8" id="KW-0458">Lysosome</keyword>
<dbReference type="Proteomes" id="UP001346869">
    <property type="component" value="Unassembled WGS sequence"/>
</dbReference>
<evidence type="ECO:0000256" key="2">
    <source>
        <dbReference type="ARBA" id="ARBA00022692"/>
    </source>
</evidence>
<dbReference type="PRINTS" id="PR00336">
    <property type="entry name" value="LYSASSOCTDMP"/>
</dbReference>
<evidence type="ECO:0000256" key="4">
    <source>
        <dbReference type="ARBA" id="ARBA00022753"/>
    </source>
</evidence>
<comment type="caution">
    <text evidence="8">Lacks conserved residue(s) required for the propagation of feature annotation.</text>
</comment>
<name>A0AAN7Y0Z7_ELEMC</name>
<feature type="signal peptide" evidence="10">
    <location>
        <begin position="1"/>
        <end position="23"/>
    </location>
</feature>
<keyword evidence="7" id="KW-0325">Glycoprotein</keyword>
<evidence type="ECO:0000256" key="9">
    <source>
        <dbReference type="SAM" id="Phobius"/>
    </source>
</evidence>
<proteinExistence type="inferred from homology"/>
<evidence type="ECO:0000256" key="7">
    <source>
        <dbReference type="ARBA" id="ARBA00023180"/>
    </source>
</evidence>
<dbReference type="PANTHER" id="PTHR11506">
    <property type="entry name" value="LYSOSOME-ASSOCIATED MEMBRANE GLYCOPROTEIN"/>
    <property type="match status" value="1"/>
</dbReference>
<dbReference type="AlphaFoldDB" id="A0AAN7Y0Z7"/>
<evidence type="ECO:0000256" key="10">
    <source>
        <dbReference type="SAM" id="SignalP"/>
    </source>
</evidence>
<reference evidence="12 13" key="1">
    <citation type="journal article" date="2023" name="Genes (Basel)">
        <title>Chromosome-Level Genome Assembly and Circadian Gene Repertoire of the Patagonia Blennie Eleginops maclovinus-The Closest Ancestral Proxy of Antarctic Cryonotothenioids.</title>
        <authorList>
            <person name="Cheng C.C."/>
            <person name="Rivera-Colon A.G."/>
            <person name="Minhas B.F."/>
            <person name="Wilson L."/>
            <person name="Rayamajhi N."/>
            <person name="Vargas-Chacoff L."/>
            <person name="Catchen J.M."/>
        </authorList>
    </citation>
    <scope>NUCLEOTIDE SEQUENCE [LARGE SCALE GENOMIC DNA]</scope>
    <source>
        <strain evidence="12">JMC-PN-2008</strain>
    </source>
</reference>
<keyword evidence="6 8" id="KW-0472">Membrane</keyword>
<gene>
    <name evidence="12" type="ORF">PBY51_024259</name>
</gene>
<reference evidence="12 13" key="2">
    <citation type="journal article" date="2023" name="Mol. Biol. Evol.">
        <title>Genomics of Secondarily Temperate Adaptation in the Only Non-Antarctic Icefish.</title>
        <authorList>
            <person name="Rivera-Colon A.G."/>
            <person name="Rayamajhi N."/>
            <person name="Minhas B.F."/>
            <person name="Madrigal G."/>
            <person name="Bilyk K.T."/>
            <person name="Yoon V."/>
            <person name="Hune M."/>
            <person name="Gregory S."/>
            <person name="Cheng C.H.C."/>
            <person name="Catchen J.M."/>
        </authorList>
    </citation>
    <scope>NUCLEOTIDE SEQUENCE [LARGE SCALE GENOMIC DNA]</scope>
    <source>
        <strain evidence="12">JMC-PN-2008</strain>
    </source>
</reference>
<dbReference type="InterPro" id="IPR048528">
    <property type="entry name" value="Lamp2-like_luminal"/>
</dbReference>
<dbReference type="Pfam" id="PF01299">
    <property type="entry name" value="Lamp2-like_luminal"/>
    <property type="match status" value="1"/>
</dbReference>
<feature type="transmembrane region" description="Helical" evidence="9">
    <location>
        <begin position="215"/>
        <end position="238"/>
    </location>
</feature>
<organism evidence="12 13">
    <name type="scientific">Eleginops maclovinus</name>
    <name type="common">Patagonian blennie</name>
    <name type="synonym">Eleginus maclovinus</name>
    <dbReference type="NCBI Taxonomy" id="56733"/>
    <lineage>
        <taxon>Eukaryota</taxon>
        <taxon>Metazoa</taxon>
        <taxon>Chordata</taxon>
        <taxon>Craniata</taxon>
        <taxon>Vertebrata</taxon>
        <taxon>Euteleostomi</taxon>
        <taxon>Actinopterygii</taxon>
        <taxon>Neopterygii</taxon>
        <taxon>Teleostei</taxon>
        <taxon>Neoteleostei</taxon>
        <taxon>Acanthomorphata</taxon>
        <taxon>Eupercaria</taxon>
        <taxon>Perciformes</taxon>
        <taxon>Notothenioidei</taxon>
        <taxon>Eleginopidae</taxon>
        <taxon>Eleginops</taxon>
    </lineage>
</organism>
<comment type="similarity">
    <text evidence="8">Belongs to the LAMP family.</text>
</comment>
<dbReference type="PROSITE" id="PS51407">
    <property type="entry name" value="LAMP_3"/>
    <property type="match status" value="1"/>
</dbReference>
<keyword evidence="2 8" id="KW-0812">Transmembrane</keyword>
<keyword evidence="13" id="KW-1185">Reference proteome</keyword>
<protein>
    <recommendedName>
        <fullName evidence="11">Lysosome-associated membrane glycoprotein 2-like luminal domain-containing protein</fullName>
    </recommendedName>
</protein>
<dbReference type="GO" id="GO:0005765">
    <property type="term" value="C:lysosomal membrane"/>
    <property type="evidence" value="ECO:0007669"/>
    <property type="project" value="UniProtKB-SubCell"/>
</dbReference>
<accession>A0AAN7Y0Z7</accession>
<dbReference type="GO" id="GO:0005886">
    <property type="term" value="C:plasma membrane"/>
    <property type="evidence" value="ECO:0007669"/>
    <property type="project" value="TreeGrafter"/>
</dbReference>
<evidence type="ECO:0000256" key="3">
    <source>
        <dbReference type="ARBA" id="ARBA00022729"/>
    </source>
</evidence>
<evidence type="ECO:0000259" key="11">
    <source>
        <dbReference type="Pfam" id="PF01299"/>
    </source>
</evidence>
<feature type="disulfide bond" evidence="8">
    <location>
        <begin position="170"/>
        <end position="207"/>
    </location>
</feature>
<evidence type="ECO:0000313" key="12">
    <source>
        <dbReference type="EMBL" id="KAK5869552.1"/>
    </source>
</evidence>
<keyword evidence="3 10" id="KW-0732">Signal</keyword>
<evidence type="ECO:0000256" key="8">
    <source>
        <dbReference type="PROSITE-ProRule" id="PRU00740"/>
    </source>
</evidence>
<sequence>MMRRAHTKGWCLIILAIIAGVQLQKNEFSVQHASEHHIYRPALQPTDTLPPIETYTLKNHVGKPCIKATMGVEYIVIENKKTWYYNLDPSRIKIGGYCGKEAAVLSLTLPDNASILELGFRKERNIFYVSNLTAHVSPLPVCQGCVNKTYSGVLTDDKLFAVADGQSFKCNSENLLLTSPELRIRLVPLQIQAFTLLKGHYGKEVECWADFTKRVIPIIIGATVVGLFLIAVTTSLFLKDRRREGYDRL</sequence>
<dbReference type="Gene3D" id="2.40.160.110">
    <property type="match status" value="1"/>
</dbReference>
<dbReference type="EMBL" id="JAUZQC010000006">
    <property type="protein sequence ID" value="KAK5869552.1"/>
    <property type="molecule type" value="Genomic_DNA"/>
</dbReference>
<feature type="domain" description="Lysosome-associated membrane glycoprotein 2-like luminal" evidence="11">
    <location>
        <begin position="51"/>
        <end position="195"/>
    </location>
</feature>
<keyword evidence="5 9" id="KW-1133">Transmembrane helix</keyword>
<evidence type="ECO:0000256" key="5">
    <source>
        <dbReference type="ARBA" id="ARBA00022989"/>
    </source>
</evidence>
<comment type="caution">
    <text evidence="12">The sequence shown here is derived from an EMBL/GenBank/DDBJ whole genome shotgun (WGS) entry which is preliminary data.</text>
</comment>
<evidence type="ECO:0000256" key="6">
    <source>
        <dbReference type="ARBA" id="ARBA00023136"/>
    </source>
</evidence>
<comment type="subcellular location">
    <subcellularLocation>
        <location evidence="1">Endosome membrane</location>
        <topology evidence="1">Single-pass type I membrane protein</topology>
    </subcellularLocation>
    <subcellularLocation>
        <location evidence="8">Lysosome membrane</location>
        <topology evidence="8">Single-pass type I membrane protein</topology>
    </subcellularLocation>
</comment>
<evidence type="ECO:0000313" key="13">
    <source>
        <dbReference type="Proteomes" id="UP001346869"/>
    </source>
</evidence>
<keyword evidence="4" id="KW-0967">Endosome</keyword>
<keyword evidence="8" id="KW-1015">Disulfide bond</keyword>